<organism evidence="5 6">
    <name type="scientific">Staphylococcus aureus</name>
    <dbReference type="NCBI Taxonomy" id="1280"/>
    <lineage>
        <taxon>Bacteria</taxon>
        <taxon>Bacillati</taxon>
        <taxon>Bacillota</taxon>
        <taxon>Bacilli</taxon>
        <taxon>Bacillales</taxon>
        <taxon>Staphylococcaceae</taxon>
        <taxon>Staphylococcus</taxon>
    </lineage>
</organism>
<evidence type="ECO:0000313" key="5">
    <source>
        <dbReference type="EMBL" id="MCE3364010.1"/>
    </source>
</evidence>
<dbReference type="EMBL" id="JAIUEN010000461">
    <property type="protein sequence ID" value="MCE3364010.1"/>
    <property type="molecule type" value="Genomic_DNA"/>
</dbReference>
<dbReference type="AlphaFoldDB" id="A0AAW4YDF6"/>
<dbReference type="Proteomes" id="UP001200271">
    <property type="component" value="Unassembled WGS sequence"/>
</dbReference>
<keyword evidence="3" id="KW-0786">Thiamine pyrophosphate</keyword>
<dbReference type="SUPFAM" id="SSF52518">
    <property type="entry name" value="Thiamin diphosphate-binding fold (THDP-binding)"/>
    <property type="match status" value="1"/>
</dbReference>
<proteinExistence type="inferred from homology"/>
<evidence type="ECO:0000313" key="6">
    <source>
        <dbReference type="Proteomes" id="UP001200271"/>
    </source>
</evidence>
<name>A0AAW4YDF6_STAAU</name>
<evidence type="ECO:0000256" key="2">
    <source>
        <dbReference type="ARBA" id="ARBA00007131"/>
    </source>
</evidence>
<reference evidence="5" key="1">
    <citation type="journal article" date="2021" name="Front Med (Lausanne)">
        <title>The Prevalence and Determinants of Fusidic Acid Resistance Among Methicillin-Resistant Staphylococcus aureus Clinical Isolates in China.</title>
        <authorList>
            <person name="Zhao H."/>
            <person name="Wang X."/>
            <person name="Wang B."/>
            <person name="Xu Y."/>
            <person name="Rao L."/>
            <person name="Wan B."/>
            <person name="Guo Y."/>
            <person name="Wu X."/>
            <person name="Yu J."/>
            <person name="Chen L."/>
            <person name="Li M."/>
            <person name="Yu F."/>
        </authorList>
    </citation>
    <scope>NUCLEOTIDE SEQUENCE</scope>
    <source>
        <strain evidence="5">NC-4</strain>
    </source>
</reference>
<dbReference type="Gene3D" id="3.40.50.970">
    <property type="match status" value="1"/>
</dbReference>
<sequence length="258" mass="28546">MHFIKSLELDARELRKELIDIANSEYGCHLGGSLSVLDLLYASYINFENSEIILSKGHTCAALYAILYKLNKLKEKPSLSYGKFNSLLTGHPNHLIPNITFSTGSLGHGLPYGIGVSLSNKLKQKESGENTIIIGGDGELQEGLIWETLQVASGQNIANFIYIIDKNNGQNDGATSSISPYHNLKSRFSSYGFDVLEINGHDYKEILESFSKKRANHALVIIANTIKGKGIPSLENNFSSHYVKINEATAQKWKEELI</sequence>
<dbReference type="InterPro" id="IPR005474">
    <property type="entry name" value="Transketolase_N"/>
</dbReference>
<dbReference type="RefSeq" id="WP_000545473.1">
    <property type="nucleotide sequence ID" value="NZ_AP024203.1"/>
</dbReference>
<gene>
    <name evidence="5" type="ORF">LB359_17390</name>
</gene>
<dbReference type="Pfam" id="PF00456">
    <property type="entry name" value="Transketolase_N"/>
    <property type="match status" value="1"/>
</dbReference>
<evidence type="ECO:0000256" key="1">
    <source>
        <dbReference type="ARBA" id="ARBA00001964"/>
    </source>
</evidence>
<dbReference type="InterPro" id="IPR029061">
    <property type="entry name" value="THDP-binding"/>
</dbReference>
<dbReference type="PANTHER" id="PTHR47514">
    <property type="entry name" value="TRANSKETOLASE N-TERMINAL SECTION-RELATED"/>
    <property type="match status" value="1"/>
</dbReference>
<dbReference type="PANTHER" id="PTHR47514:SF1">
    <property type="entry name" value="TRANSKETOLASE N-TERMINAL SECTION-RELATED"/>
    <property type="match status" value="1"/>
</dbReference>
<evidence type="ECO:0000256" key="3">
    <source>
        <dbReference type="ARBA" id="ARBA00023052"/>
    </source>
</evidence>
<comment type="similarity">
    <text evidence="2">Belongs to the transketolase family.</text>
</comment>
<feature type="domain" description="Transketolase N-terminal" evidence="4">
    <location>
        <begin position="51"/>
        <end position="255"/>
    </location>
</feature>
<comment type="cofactor">
    <cofactor evidence="1">
        <name>thiamine diphosphate</name>
        <dbReference type="ChEBI" id="CHEBI:58937"/>
    </cofactor>
</comment>
<comment type="caution">
    <text evidence="5">The sequence shown here is derived from an EMBL/GenBank/DDBJ whole genome shotgun (WGS) entry which is preliminary data.</text>
</comment>
<reference evidence="5" key="2">
    <citation type="submission" date="2023-08" db="EMBL/GenBank/DDBJ databases">
        <authorList>
            <person name="Zhao H."/>
            <person name="Wang X."/>
        </authorList>
    </citation>
    <scope>NUCLEOTIDE SEQUENCE</scope>
    <source>
        <strain evidence="5">NC-4</strain>
    </source>
</reference>
<protein>
    <submittedName>
        <fullName evidence="5">Thiamine pyrophosphate-dependent enzyme</fullName>
    </submittedName>
</protein>
<evidence type="ECO:0000259" key="4">
    <source>
        <dbReference type="Pfam" id="PF00456"/>
    </source>
</evidence>
<accession>A0AAW4YDF6</accession>